<dbReference type="InterPro" id="IPR008030">
    <property type="entry name" value="NmrA-like"/>
</dbReference>
<dbReference type="InParanoid" id="A9V2E6"/>
<keyword evidence="5" id="KW-1185">Reference proteome</keyword>
<dbReference type="Gene3D" id="3.90.25.10">
    <property type="entry name" value="UDP-galactose 4-epimerase, domain 1"/>
    <property type="match status" value="1"/>
</dbReference>
<proteinExistence type="inferred from homology"/>
<dbReference type="InterPro" id="IPR036291">
    <property type="entry name" value="NAD(P)-bd_dom_sf"/>
</dbReference>
<dbReference type="STRING" id="81824.A9V2E6"/>
<organism evidence="4 5">
    <name type="scientific">Monosiga brevicollis</name>
    <name type="common">Choanoflagellate</name>
    <dbReference type="NCBI Taxonomy" id="81824"/>
    <lineage>
        <taxon>Eukaryota</taxon>
        <taxon>Choanoflagellata</taxon>
        <taxon>Craspedida</taxon>
        <taxon>Salpingoecidae</taxon>
        <taxon>Monosiga</taxon>
    </lineage>
</organism>
<dbReference type="RefSeq" id="XP_001746956.1">
    <property type="nucleotide sequence ID" value="XM_001746904.1"/>
</dbReference>
<sequence>MAEEAESKPVVLVFTGNSNTGHETVKALLAKYGDKIKVRAAVRKMDRARLLEHLDVEIVRADVDQPALLSKAFDDKVNAAFWATPTAPDRVTPTKKFIDACITYGVDFPVIMSVLDADKQAIEYQRQFSAIEDYCKAKAGTPVKKQLGDTGKQVLRPIILRSGFFYQNFFGSLGSMASGTLYYPLGSGGAAGAIPHIDLEDIGEIVAKLLVDPEEHGGRTYNLIGEYQAGNQIVRLSATAISMSTGHNVAYENVDEETASLAFQALGLPEWLARGNVEMLSYFVQDHGQDLSSDTAALLGRPPTKFAAFAKKHIKPLLDQ</sequence>
<dbReference type="Gene3D" id="3.40.50.720">
    <property type="entry name" value="NAD(P)-binding Rossmann-like Domain"/>
    <property type="match status" value="1"/>
</dbReference>
<dbReference type="PANTHER" id="PTHR42748">
    <property type="entry name" value="NITROGEN METABOLITE REPRESSION PROTEIN NMRA FAMILY MEMBER"/>
    <property type="match status" value="1"/>
</dbReference>
<comment type="similarity">
    <text evidence="1">Belongs to the NmrA-type oxidoreductase family.</text>
</comment>
<dbReference type="KEGG" id="mbr:MONBRDRAFT_26452"/>
<dbReference type="PANTHER" id="PTHR42748:SF18">
    <property type="entry name" value="NMRA-LIKE DOMAIN-CONTAINING PROTEIN"/>
    <property type="match status" value="1"/>
</dbReference>
<protein>
    <recommendedName>
        <fullName evidence="3">NmrA-like domain-containing protein</fullName>
    </recommendedName>
</protein>
<dbReference type="EMBL" id="CH991555">
    <property type="protein sequence ID" value="EDQ88363.1"/>
    <property type="molecule type" value="Genomic_DNA"/>
</dbReference>
<accession>A9V2E6</accession>
<name>A9V2E6_MONBE</name>
<dbReference type="GeneID" id="5892245"/>
<dbReference type="AlphaFoldDB" id="A9V2E6"/>
<dbReference type="Proteomes" id="UP000001357">
    <property type="component" value="Unassembled WGS sequence"/>
</dbReference>
<dbReference type="SUPFAM" id="SSF51735">
    <property type="entry name" value="NAD(P)-binding Rossmann-fold domains"/>
    <property type="match status" value="1"/>
</dbReference>
<dbReference type="Pfam" id="PF05368">
    <property type="entry name" value="NmrA"/>
    <property type="match status" value="1"/>
</dbReference>
<evidence type="ECO:0000313" key="5">
    <source>
        <dbReference type="Proteomes" id="UP000001357"/>
    </source>
</evidence>
<feature type="domain" description="NmrA-like" evidence="3">
    <location>
        <begin position="9"/>
        <end position="258"/>
    </location>
</feature>
<evidence type="ECO:0000259" key="3">
    <source>
        <dbReference type="Pfam" id="PF05368"/>
    </source>
</evidence>
<dbReference type="OMA" id="ENDHILD"/>
<reference evidence="4 5" key="1">
    <citation type="journal article" date="2008" name="Nature">
        <title>The genome of the choanoflagellate Monosiga brevicollis and the origin of metazoans.</title>
        <authorList>
            <consortium name="JGI Sequencing"/>
            <person name="King N."/>
            <person name="Westbrook M.J."/>
            <person name="Young S.L."/>
            <person name="Kuo A."/>
            <person name="Abedin M."/>
            <person name="Chapman J."/>
            <person name="Fairclough S."/>
            <person name="Hellsten U."/>
            <person name="Isogai Y."/>
            <person name="Letunic I."/>
            <person name="Marr M."/>
            <person name="Pincus D."/>
            <person name="Putnam N."/>
            <person name="Rokas A."/>
            <person name="Wright K.J."/>
            <person name="Zuzow R."/>
            <person name="Dirks W."/>
            <person name="Good M."/>
            <person name="Goodstein D."/>
            <person name="Lemons D."/>
            <person name="Li W."/>
            <person name="Lyons J.B."/>
            <person name="Morris A."/>
            <person name="Nichols S."/>
            <person name="Richter D.J."/>
            <person name="Salamov A."/>
            <person name="Bork P."/>
            <person name="Lim W.A."/>
            <person name="Manning G."/>
            <person name="Miller W.T."/>
            <person name="McGinnis W."/>
            <person name="Shapiro H."/>
            <person name="Tjian R."/>
            <person name="Grigoriev I.V."/>
            <person name="Rokhsar D."/>
        </authorList>
    </citation>
    <scope>NUCLEOTIDE SEQUENCE [LARGE SCALE GENOMIC DNA]</scope>
    <source>
        <strain evidence="5">MX1 / ATCC 50154</strain>
    </source>
</reference>
<evidence type="ECO:0000256" key="2">
    <source>
        <dbReference type="ARBA" id="ARBA00022857"/>
    </source>
</evidence>
<dbReference type="InterPro" id="IPR051164">
    <property type="entry name" value="NmrA-like_oxidored"/>
</dbReference>
<keyword evidence="2" id="KW-0521">NADP</keyword>
<evidence type="ECO:0000313" key="4">
    <source>
        <dbReference type="EMBL" id="EDQ88363.1"/>
    </source>
</evidence>
<gene>
    <name evidence="4" type="ORF">MONBRDRAFT_26452</name>
</gene>
<evidence type="ECO:0000256" key="1">
    <source>
        <dbReference type="ARBA" id="ARBA00006328"/>
    </source>
</evidence>